<dbReference type="InterPro" id="IPR038142">
    <property type="entry name" value="Cytochrome_P460_sp"/>
</dbReference>
<reference evidence="2" key="1">
    <citation type="journal article" date="2014" name="Int. J. Syst. Evol. Microbiol.">
        <title>Complete genome sequence of Corynebacterium casei LMG S-19264T (=DSM 44701T), isolated from a smear-ripened cheese.</title>
        <authorList>
            <consortium name="US DOE Joint Genome Institute (JGI-PGF)"/>
            <person name="Walter F."/>
            <person name="Albersmeier A."/>
            <person name="Kalinowski J."/>
            <person name="Ruckert C."/>
        </authorList>
    </citation>
    <scope>NUCLEOTIDE SEQUENCE</scope>
    <source>
        <strain evidence="2">KCTC 42590</strain>
    </source>
</reference>
<feature type="signal peptide" evidence="1">
    <location>
        <begin position="1"/>
        <end position="21"/>
    </location>
</feature>
<protein>
    <recommendedName>
        <fullName evidence="4">Cytochrome P460 domain-containing protein</fullName>
    </recommendedName>
</protein>
<dbReference type="AlphaFoldDB" id="A0A919AQQ3"/>
<dbReference type="Gene3D" id="3.50.70.20">
    <property type="entry name" value="Cytochrome P460"/>
    <property type="match status" value="1"/>
</dbReference>
<reference evidence="2" key="2">
    <citation type="submission" date="2020-09" db="EMBL/GenBank/DDBJ databases">
        <authorList>
            <person name="Sun Q."/>
            <person name="Kim S."/>
        </authorList>
    </citation>
    <scope>NUCLEOTIDE SEQUENCE</scope>
    <source>
        <strain evidence="2">KCTC 42590</strain>
    </source>
</reference>
<evidence type="ECO:0008006" key="4">
    <source>
        <dbReference type="Google" id="ProtNLM"/>
    </source>
</evidence>
<evidence type="ECO:0000313" key="2">
    <source>
        <dbReference type="EMBL" id="GHF22380.1"/>
    </source>
</evidence>
<dbReference type="RefSeq" id="WP_191251714.1">
    <property type="nucleotide sequence ID" value="NZ_BNCI01000002.1"/>
</dbReference>
<gene>
    <name evidence="2" type="ORF">GCM10017044_15690</name>
</gene>
<keyword evidence="3" id="KW-1185">Reference proteome</keyword>
<proteinExistence type="predicted"/>
<feature type="chain" id="PRO_5037137003" description="Cytochrome P460 domain-containing protein" evidence="1">
    <location>
        <begin position="22"/>
        <end position="175"/>
    </location>
</feature>
<accession>A0A919AQQ3</accession>
<comment type="caution">
    <text evidence="2">The sequence shown here is derived from an EMBL/GenBank/DDBJ whole genome shotgun (WGS) entry which is preliminary data.</text>
</comment>
<evidence type="ECO:0000313" key="3">
    <source>
        <dbReference type="Proteomes" id="UP000630923"/>
    </source>
</evidence>
<sequence length="175" mass="19965">MQKYFILFFCLFVPFSVSAHADTTDTKEVVITDESFRCLSDMEKVRHFYVDNLLGDLDATLEVANSKKGGVYPPGSVVQLVPQEVMVKREEGWNPKTKDWEFFELNVSAEGSSIKVRGADEVFNRFGGNCLECHQRARPQWDMICEQGHGCLPIPLTRQKIRLIQDSDPRCLSED</sequence>
<keyword evidence="1" id="KW-0732">Signal</keyword>
<dbReference type="EMBL" id="BNCI01000002">
    <property type="protein sequence ID" value="GHF22380.1"/>
    <property type="molecule type" value="Genomic_DNA"/>
</dbReference>
<evidence type="ECO:0000256" key="1">
    <source>
        <dbReference type="SAM" id="SignalP"/>
    </source>
</evidence>
<dbReference type="Proteomes" id="UP000630923">
    <property type="component" value="Unassembled WGS sequence"/>
</dbReference>
<name>A0A919AQQ3_9PROT</name>
<organism evidence="2 3">
    <name type="scientific">Kordiimonas sediminis</name>
    <dbReference type="NCBI Taxonomy" id="1735581"/>
    <lineage>
        <taxon>Bacteria</taxon>
        <taxon>Pseudomonadati</taxon>
        <taxon>Pseudomonadota</taxon>
        <taxon>Alphaproteobacteria</taxon>
        <taxon>Kordiimonadales</taxon>
        <taxon>Kordiimonadaceae</taxon>
        <taxon>Kordiimonas</taxon>
    </lineage>
</organism>